<gene>
    <name evidence="2" type="ORF">TRFO_32667</name>
</gene>
<evidence type="ECO:0000313" key="2">
    <source>
        <dbReference type="EMBL" id="OHT00640.1"/>
    </source>
</evidence>
<dbReference type="GeneID" id="94843328"/>
<dbReference type="AlphaFoldDB" id="A0A1J4JQF0"/>
<comment type="caution">
    <text evidence="2">The sequence shown here is derived from an EMBL/GenBank/DDBJ whole genome shotgun (WGS) entry which is preliminary data.</text>
</comment>
<dbReference type="EMBL" id="MLAK01000946">
    <property type="protein sequence ID" value="OHT00640.1"/>
    <property type="molecule type" value="Genomic_DNA"/>
</dbReference>
<proteinExistence type="predicted"/>
<organism evidence="2 3">
    <name type="scientific">Tritrichomonas foetus</name>
    <dbReference type="NCBI Taxonomy" id="1144522"/>
    <lineage>
        <taxon>Eukaryota</taxon>
        <taxon>Metamonada</taxon>
        <taxon>Parabasalia</taxon>
        <taxon>Tritrichomonadida</taxon>
        <taxon>Tritrichomonadidae</taxon>
        <taxon>Tritrichomonas</taxon>
    </lineage>
</organism>
<evidence type="ECO:0000256" key="1">
    <source>
        <dbReference type="SAM" id="MobiDB-lite"/>
    </source>
</evidence>
<dbReference type="RefSeq" id="XP_068353776.1">
    <property type="nucleotide sequence ID" value="XM_068508624.1"/>
</dbReference>
<keyword evidence="3" id="KW-1185">Reference proteome</keyword>
<reference evidence="2" key="1">
    <citation type="submission" date="2016-10" db="EMBL/GenBank/DDBJ databases">
        <authorList>
            <person name="Benchimol M."/>
            <person name="Almeida L.G."/>
            <person name="Vasconcelos A.T."/>
            <person name="Perreira-Neves A."/>
            <person name="Rosa I.A."/>
            <person name="Tasca T."/>
            <person name="Bogo M.R."/>
            <person name="de Souza W."/>
        </authorList>
    </citation>
    <scope>NUCLEOTIDE SEQUENCE [LARGE SCALE GENOMIC DNA]</scope>
    <source>
        <strain evidence="2">K</strain>
    </source>
</reference>
<protein>
    <submittedName>
        <fullName evidence="2">Uncharacterized protein</fullName>
    </submittedName>
</protein>
<dbReference type="Proteomes" id="UP000179807">
    <property type="component" value="Unassembled WGS sequence"/>
</dbReference>
<feature type="compositionally biased region" description="Acidic residues" evidence="1">
    <location>
        <begin position="190"/>
        <end position="207"/>
    </location>
</feature>
<sequence length="216" mass="24983">MVRYYNLQYRTIMNHDDFNPAIRPLLTRLIDDLINLPISLNLVELHQKNPFLSLKKKLQTNTPMSLDQFHSSLEFIFTKAESRNDEMASIACQILRKKVDKKLDYIQKVNQFRFKDVLIEACEKAFPDIDFHQMVADDESTVEPPTRNASKHDVTSCSKRPSAKMSHAVEYIQKNRKQATQKNQEANAMDPDDFDESSESSGEDGEFQVDGKYESD</sequence>
<accession>A0A1J4JQF0</accession>
<evidence type="ECO:0000313" key="3">
    <source>
        <dbReference type="Proteomes" id="UP000179807"/>
    </source>
</evidence>
<dbReference type="VEuPathDB" id="TrichDB:TRFO_32667"/>
<name>A0A1J4JQF0_9EUKA</name>
<feature type="region of interest" description="Disordered" evidence="1">
    <location>
        <begin position="138"/>
        <end position="216"/>
    </location>
</feature>